<dbReference type="Pfam" id="PF13340">
    <property type="entry name" value="DUF4096"/>
    <property type="match status" value="1"/>
</dbReference>
<evidence type="ECO:0000313" key="2">
    <source>
        <dbReference type="EMBL" id="KKL16668.1"/>
    </source>
</evidence>
<proteinExistence type="predicted"/>
<dbReference type="PANTHER" id="PTHR46637:SF1">
    <property type="entry name" value="BLL5188 PROTEIN"/>
    <property type="match status" value="1"/>
</dbReference>
<sequence>MLRHRLTDEQWKRIKDVFGSPAATGRPPRNRRQVVDGILWILRTGSPWRDLPRALGPWQTTWRLFDQWNRDGTLTAILCRLRGEIEIDKELWCIDGTSIRAARCAAGGGKKTIRMSRTTTRWAAAAVV</sequence>
<gene>
    <name evidence="2" type="ORF">LCGC14_2493250</name>
</gene>
<dbReference type="NCBIfam" id="NF033580">
    <property type="entry name" value="transpos_IS5_3"/>
    <property type="match status" value="1"/>
</dbReference>
<feature type="domain" description="Insertion element IS402-like" evidence="1">
    <location>
        <begin position="6"/>
        <end position="77"/>
    </location>
</feature>
<dbReference type="InterPro" id="IPR025161">
    <property type="entry name" value="IS402-like_dom"/>
</dbReference>
<dbReference type="EMBL" id="LAZR01039570">
    <property type="protein sequence ID" value="KKL16668.1"/>
    <property type="molecule type" value="Genomic_DNA"/>
</dbReference>
<reference evidence="2" key="1">
    <citation type="journal article" date="2015" name="Nature">
        <title>Complex archaea that bridge the gap between prokaryotes and eukaryotes.</title>
        <authorList>
            <person name="Spang A."/>
            <person name="Saw J.H."/>
            <person name="Jorgensen S.L."/>
            <person name="Zaremba-Niedzwiedzka K."/>
            <person name="Martijn J."/>
            <person name="Lind A.E."/>
            <person name="van Eijk R."/>
            <person name="Schleper C."/>
            <person name="Guy L."/>
            <person name="Ettema T.J."/>
        </authorList>
    </citation>
    <scope>NUCLEOTIDE SEQUENCE</scope>
</reference>
<organism evidence="2">
    <name type="scientific">marine sediment metagenome</name>
    <dbReference type="NCBI Taxonomy" id="412755"/>
    <lineage>
        <taxon>unclassified sequences</taxon>
        <taxon>metagenomes</taxon>
        <taxon>ecological metagenomes</taxon>
    </lineage>
</organism>
<accession>A0A0F9DXU6</accession>
<name>A0A0F9DXU6_9ZZZZ</name>
<comment type="caution">
    <text evidence="2">The sequence shown here is derived from an EMBL/GenBank/DDBJ whole genome shotgun (WGS) entry which is preliminary data.</text>
</comment>
<dbReference type="InterPro" id="IPR052909">
    <property type="entry name" value="Transposase_6_like"/>
</dbReference>
<evidence type="ECO:0000259" key="1">
    <source>
        <dbReference type="Pfam" id="PF13340"/>
    </source>
</evidence>
<dbReference type="AlphaFoldDB" id="A0A0F9DXU6"/>
<dbReference type="PANTHER" id="PTHR46637">
    <property type="entry name" value="TIS1421-TRANSPOSASE PROTEIN A"/>
    <property type="match status" value="1"/>
</dbReference>
<protein>
    <recommendedName>
        <fullName evidence="1">Insertion element IS402-like domain-containing protein</fullName>
    </recommendedName>
</protein>